<sequence length="261" mass="28984">MIYLMTALVYGLAGLYLYRKLITEQPASKAMFIGALTIGAISHTILLYPNIVTSDGLNLNIFNTLSLISLFFLVFFVLFGLYRPILSLGLLATPVVLLGLSIGYFGRATYEPLNDLGPLLQTHILLSFAAYCVLLMAAVQAVILRLQIRELKHQTIHRFWVSKLPSLQSMESLLFDMILMGFVILSIALGLGFVATYDIMAQHIAHKLVFSALSWTIFGLLITGHYRFGWRGKRAANFAIYGFILLAIGFIGSKTVLDLLV</sequence>
<evidence type="ECO:0000259" key="2">
    <source>
        <dbReference type="Pfam" id="PF01578"/>
    </source>
</evidence>
<feature type="transmembrane region" description="Helical" evidence="1">
    <location>
        <begin position="88"/>
        <end position="105"/>
    </location>
</feature>
<gene>
    <name evidence="3" type="ORF">ACJHVH_00910</name>
</gene>
<dbReference type="RefSeq" id="WP_407068570.1">
    <property type="nucleotide sequence ID" value="NZ_JBJJXE010000001.1"/>
</dbReference>
<keyword evidence="1" id="KW-0812">Transmembrane</keyword>
<feature type="transmembrane region" description="Helical" evidence="1">
    <location>
        <begin position="125"/>
        <end position="144"/>
    </location>
</feature>
<organism evidence="3 4">
    <name type="scientific">Moraxella oculi</name>
    <dbReference type="NCBI Taxonomy" id="2940516"/>
    <lineage>
        <taxon>Bacteria</taxon>
        <taxon>Pseudomonadati</taxon>
        <taxon>Pseudomonadota</taxon>
        <taxon>Gammaproteobacteria</taxon>
        <taxon>Moraxellales</taxon>
        <taxon>Moraxellaceae</taxon>
        <taxon>Moraxella</taxon>
    </lineage>
</organism>
<keyword evidence="1" id="KW-0472">Membrane</keyword>
<dbReference type="PANTHER" id="PTHR38034">
    <property type="entry name" value="INNER MEMBRANE PROTEIN YPJD"/>
    <property type="match status" value="1"/>
</dbReference>
<protein>
    <submittedName>
        <fullName evidence="3">Inner membrane protein YpjD</fullName>
    </submittedName>
</protein>
<dbReference type="PANTHER" id="PTHR38034:SF1">
    <property type="entry name" value="INNER MEMBRANE PROTEIN YPJD"/>
    <property type="match status" value="1"/>
</dbReference>
<dbReference type="Pfam" id="PF01578">
    <property type="entry name" value="Cytochrom_C_asm"/>
    <property type="match status" value="1"/>
</dbReference>
<name>A0ABW8U697_9GAMM</name>
<dbReference type="InterPro" id="IPR002541">
    <property type="entry name" value="Cyt_c_assembly"/>
</dbReference>
<dbReference type="Proteomes" id="UP001624684">
    <property type="component" value="Unassembled WGS sequence"/>
</dbReference>
<accession>A0ABW8U697</accession>
<dbReference type="EMBL" id="JBJJXE010000001">
    <property type="protein sequence ID" value="MFL1731564.1"/>
    <property type="molecule type" value="Genomic_DNA"/>
</dbReference>
<evidence type="ECO:0000256" key="1">
    <source>
        <dbReference type="SAM" id="Phobius"/>
    </source>
</evidence>
<evidence type="ECO:0000313" key="3">
    <source>
        <dbReference type="EMBL" id="MFL1731564.1"/>
    </source>
</evidence>
<feature type="transmembrane region" description="Helical" evidence="1">
    <location>
        <begin position="208"/>
        <end position="226"/>
    </location>
</feature>
<keyword evidence="4" id="KW-1185">Reference proteome</keyword>
<dbReference type="InterPro" id="IPR052372">
    <property type="entry name" value="YpjD/HemX"/>
</dbReference>
<keyword evidence="1" id="KW-1133">Transmembrane helix</keyword>
<feature type="transmembrane region" description="Helical" evidence="1">
    <location>
        <begin position="238"/>
        <end position="257"/>
    </location>
</feature>
<feature type="domain" description="Cytochrome c assembly protein" evidence="2">
    <location>
        <begin position="40"/>
        <end position="257"/>
    </location>
</feature>
<reference evidence="3 4" key="1">
    <citation type="submission" date="2024-11" db="EMBL/GenBank/DDBJ databases">
        <title>First Report of Moraxella oculi in Brazil in an Infectious Bovine Keratoconjunctivitis Outbreak.</title>
        <authorList>
            <person name="Carvalho C.V."/>
            <person name="Domingues R."/>
            <person name="Coutinho C."/>
            <person name="Honorio N.T.B.S."/>
            <person name="Faza D.R.L.R."/>
            <person name="Carvalho W.A."/>
            <person name="Machado A.B.F."/>
            <person name="Martins M.F."/>
            <person name="Gaspar E.B."/>
        </authorList>
    </citation>
    <scope>NUCLEOTIDE SEQUENCE [LARGE SCALE GENOMIC DNA]</scope>
    <source>
        <strain evidence="3 4">2117LE</strain>
    </source>
</reference>
<feature type="transmembrane region" description="Helical" evidence="1">
    <location>
        <begin position="173"/>
        <end position="196"/>
    </location>
</feature>
<comment type="caution">
    <text evidence="3">The sequence shown here is derived from an EMBL/GenBank/DDBJ whole genome shotgun (WGS) entry which is preliminary data.</text>
</comment>
<proteinExistence type="predicted"/>
<feature type="transmembrane region" description="Helical" evidence="1">
    <location>
        <begin position="61"/>
        <end position="81"/>
    </location>
</feature>
<feature type="transmembrane region" description="Helical" evidence="1">
    <location>
        <begin position="30"/>
        <end position="49"/>
    </location>
</feature>
<evidence type="ECO:0000313" key="4">
    <source>
        <dbReference type="Proteomes" id="UP001624684"/>
    </source>
</evidence>